<organism evidence="1 2">
    <name type="scientific">Aspergillus tanneri</name>
    <dbReference type="NCBI Taxonomy" id="1220188"/>
    <lineage>
        <taxon>Eukaryota</taxon>
        <taxon>Fungi</taxon>
        <taxon>Dikarya</taxon>
        <taxon>Ascomycota</taxon>
        <taxon>Pezizomycotina</taxon>
        <taxon>Eurotiomycetes</taxon>
        <taxon>Eurotiomycetidae</taxon>
        <taxon>Eurotiales</taxon>
        <taxon>Aspergillaceae</taxon>
        <taxon>Aspergillus</taxon>
        <taxon>Aspergillus subgen. Circumdati</taxon>
    </lineage>
</organism>
<dbReference type="AlphaFoldDB" id="A0A4S3J0B8"/>
<evidence type="ECO:0000313" key="1">
    <source>
        <dbReference type="EMBL" id="THC87337.1"/>
    </source>
</evidence>
<evidence type="ECO:0000313" key="2">
    <source>
        <dbReference type="Proteomes" id="UP000308092"/>
    </source>
</evidence>
<gene>
    <name evidence="1" type="ORF">EYZ11_013217</name>
</gene>
<sequence length="54" mass="6097">MDEYNSPGAEVIHLANTSVHLATMACRVQRERIAPSVVLRFSFNIYLSLFCLLV</sequence>
<keyword evidence="2" id="KW-1185">Reference proteome</keyword>
<name>A0A4S3J0B8_9EURO</name>
<protein>
    <submittedName>
        <fullName evidence="1">Uncharacterized protein</fullName>
    </submittedName>
</protein>
<proteinExistence type="predicted"/>
<dbReference type="Proteomes" id="UP000308092">
    <property type="component" value="Unassembled WGS sequence"/>
</dbReference>
<reference evidence="1 2" key="1">
    <citation type="submission" date="2019-03" db="EMBL/GenBank/DDBJ databases">
        <title>The genome sequence of a newly discovered highly antifungal drug resistant Aspergillus species, Aspergillus tanneri NIH 1004.</title>
        <authorList>
            <person name="Mounaud S."/>
            <person name="Singh I."/>
            <person name="Joardar V."/>
            <person name="Pakala S."/>
            <person name="Pakala S."/>
            <person name="Venepally P."/>
            <person name="Hoover J."/>
            <person name="Nierman W."/>
            <person name="Chung J."/>
            <person name="Losada L."/>
        </authorList>
    </citation>
    <scope>NUCLEOTIDE SEQUENCE [LARGE SCALE GENOMIC DNA]</scope>
    <source>
        <strain evidence="1 2">NIH1004</strain>
    </source>
</reference>
<comment type="caution">
    <text evidence="1">The sequence shown here is derived from an EMBL/GenBank/DDBJ whole genome shotgun (WGS) entry which is preliminary data.</text>
</comment>
<accession>A0A4S3J0B8</accession>
<dbReference type="VEuPathDB" id="FungiDB:EYZ11_013217"/>
<dbReference type="EMBL" id="SOSA01001277">
    <property type="protein sequence ID" value="THC87337.1"/>
    <property type="molecule type" value="Genomic_DNA"/>
</dbReference>